<evidence type="ECO:0000259" key="9">
    <source>
        <dbReference type="Pfam" id="PF02397"/>
    </source>
</evidence>
<accession>A0A1H5T1B7</accession>
<evidence type="ECO:0000256" key="8">
    <source>
        <dbReference type="SAM" id="Phobius"/>
    </source>
</evidence>
<keyword evidence="4 8" id="KW-0812">Transmembrane</keyword>
<evidence type="ECO:0000256" key="3">
    <source>
        <dbReference type="ARBA" id="ARBA00022679"/>
    </source>
</evidence>
<evidence type="ECO:0000256" key="4">
    <source>
        <dbReference type="ARBA" id="ARBA00022692"/>
    </source>
</evidence>
<evidence type="ECO:0000256" key="5">
    <source>
        <dbReference type="ARBA" id="ARBA00022989"/>
    </source>
</evidence>
<dbReference type="InterPro" id="IPR017475">
    <property type="entry name" value="EPS_sugar_tfrase"/>
</dbReference>
<reference evidence="10 11" key="1">
    <citation type="submission" date="2016-10" db="EMBL/GenBank/DDBJ databases">
        <authorList>
            <person name="de Groot N.N."/>
        </authorList>
    </citation>
    <scope>NUCLEOTIDE SEQUENCE [LARGE SCALE GENOMIC DNA]</scope>
    <source>
        <strain evidence="10 11">CGMCC 4.2023</strain>
    </source>
</reference>
<feature type="domain" description="Bacterial sugar transferase" evidence="9">
    <location>
        <begin position="374"/>
        <end position="563"/>
    </location>
</feature>
<keyword evidence="6 8" id="KW-0472">Membrane</keyword>
<feature type="transmembrane region" description="Helical" evidence="8">
    <location>
        <begin position="171"/>
        <end position="189"/>
    </location>
</feature>
<dbReference type="GO" id="GO:0016020">
    <property type="term" value="C:membrane"/>
    <property type="evidence" value="ECO:0007669"/>
    <property type="project" value="UniProtKB-SubCell"/>
</dbReference>
<feature type="transmembrane region" description="Helical" evidence="8">
    <location>
        <begin position="195"/>
        <end position="215"/>
    </location>
</feature>
<gene>
    <name evidence="10" type="ORF">SAMN05216223_101352</name>
</gene>
<keyword evidence="3 10" id="KW-0808">Transferase</keyword>
<dbReference type="EMBL" id="FNVU01000001">
    <property type="protein sequence ID" value="SEF56575.1"/>
    <property type="molecule type" value="Genomic_DNA"/>
</dbReference>
<evidence type="ECO:0000313" key="10">
    <source>
        <dbReference type="EMBL" id="SEF56575.1"/>
    </source>
</evidence>
<dbReference type="NCBIfam" id="TIGR03025">
    <property type="entry name" value="EPS_sugtrans"/>
    <property type="match status" value="1"/>
</dbReference>
<sequence>MRRIETTPATPAIPVISVEGEPRTRSARGRARRGVDTRASGTTDALAMPGVSGVSGRSGPSGRPGPSGAPGPSGGPGGSYRARAAHALHGWHGVHRVHSTYGDKAPWYLPLTLTADAVGAAVPVALLLHRAGEPHATACGAVAAASWLAVRAYRRRYAADVLGESSGPAALIGDWLVLLGVLAVLRTAFQESASASVALAGVAVAPLLTGAARVVTHQHLTAARRFAQAVRRVLVIGEPSAADRVVDHLAARTDHAYVVVGVVPVGGAKLECGAPVTSRLGPVAPSGPAEDAGIVLGAVREHRAELVLVAPGARMTAERLRRLAWALHDAGVPMAVVPGLVDVGVRRIQLDAPAGLAMLHIAPPTRNGAPVALKTAVDRAGAALGLLLLAPLFAVLATAIRLTSPGPAFHRQVRYGRAGEPFTMWKFRTMVVDAESRKAELERAGGNEHDGLMFKMRRDPRVTRIGRVLRRCSLDELPQLLNVLRGDMSLVGPRPPLPDEVARYDEMARRRLAVRPGITGLWQVSGRSELSWDETLAIDLRYVDNWSLAGDVDVMARTLRAVVDGRGAY</sequence>
<feature type="transmembrane region" description="Helical" evidence="8">
    <location>
        <begin position="380"/>
        <end position="402"/>
    </location>
</feature>
<dbReference type="Pfam" id="PF02397">
    <property type="entry name" value="Bac_transf"/>
    <property type="match status" value="1"/>
</dbReference>
<feature type="compositionally biased region" description="Low complexity" evidence="7">
    <location>
        <begin position="49"/>
        <end position="66"/>
    </location>
</feature>
<proteinExistence type="inferred from homology"/>
<feature type="region of interest" description="Disordered" evidence="7">
    <location>
        <begin position="1"/>
        <end position="81"/>
    </location>
</feature>
<dbReference type="Proteomes" id="UP000236754">
    <property type="component" value="Unassembled WGS sequence"/>
</dbReference>
<name>A0A1H5T1B7_9ACTN</name>
<evidence type="ECO:0000313" key="11">
    <source>
        <dbReference type="Proteomes" id="UP000236754"/>
    </source>
</evidence>
<keyword evidence="5 8" id="KW-1133">Transmembrane helix</keyword>
<dbReference type="PANTHER" id="PTHR30576">
    <property type="entry name" value="COLANIC BIOSYNTHESIS UDP-GLUCOSE LIPID CARRIER TRANSFERASE"/>
    <property type="match status" value="1"/>
</dbReference>
<organism evidence="10 11">
    <name type="scientific">Actinacidiphila yanglinensis</name>
    <dbReference type="NCBI Taxonomy" id="310779"/>
    <lineage>
        <taxon>Bacteria</taxon>
        <taxon>Bacillati</taxon>
        <taxon>Actinomycetota</taxon>
        <taxon>Actinomycetes</taxon>
        <taxon>Kitasatosporales</taxon>
        <taxon>Streptomycetaceae</taxon>
        <taxon>Actinacidiphila</taxon>
    </lineage>
</organism>
<evidence type="ECO:0000256" key="6">
    <source>
        <dbReference type="ARBA" id="ARBA00023136"/>
    </source>
</evidence>
<evidence type="ECO:0000256" key="2">
    <source>
        <dbReference type="ARBA" id="ARBA00006464"/>
    </source>
</evidence>
<dbReference type="GO" id="GO:0016780">
    <property type="term" value="F:phosphotransferase activity, for other substituted phosphate groups"/>
    <property type="evidence" value="ECO:0007669"/>
    <property type="project" value="TreeGrafter"/>
</dbReference>
<dbReference type="PANTHER" id="PTHR30576:SF10">
    <property type="entry name" value="SLL5057 PROTEIN"/>
    <property type="match status" value="1"/>
</dbReference>
<protein>
    <submittedName>
        <fullName evidence="10">Exopolysaccharide biosynthesis polyprenyl glycosylphosphotransferase</fullName>
    </submittedName>
</protein>
<evidence type="ECO:0000256" key="7">
    <source>
        <dbReference type="SAM" id="MobiDB-lite"/>
    </source>
</evidence>
<dbReference type="InterPro" id="IPR003362">
    <property type="entry name" value="Bact_transf"/>
</dbReference>
<comment type="subcellular location">
    <subcellularLocation>
        <location evidence="1">Membrane</location>
        <topology evidence="1">Multi-pass membrane protein</topology>
    </subcellularLocation>
</comment>
<comment type="similarity">
    <text evidence="2">Belongs to the bacterial sugar transferase family.</text>
</comment>
<dbReference type="AlphaFoldDB" id="A0A1H5T1B7"/>
<keyword evidence="11" id="KW-1185">Reference proteome</keyword>
<evidence type="ECO:0000256" key="1">
    <source>
        <dbReference type="ARBA" id="ARBA00004141"/>
    </source>
</evidence>